<dbReference type="PATRIC" id="fig|1379910.4.peg.448"/>
<sequence>MKKKEVEIRTYKQEDKALVIALLKLNTPEFFDPTEQNDLEEYLDNKVEDYFVVEENAEVIGAGGINYFPEEKTARISWDIIKPDLQGKGVGRKLTEYRINHLSRNKEIELIVVRTTQLVYKFYEKMGFKLNKVEKDFWAPNFDLYQMELKNKTNANIE</sequence>
<dbReference type="GO" id="GO:0016747">
    <property type="term" value="F:acyltransferase activity, transferring groups other than amino-acyl groups"/>
    <property type="evidence" value="ECO:0007669"/>
    <property type="project" value="InterPro"/>
</dbReference>
<dbReference type="CDD" id="cd04301">
    <property type="entry name" value="NAT_SF"/>
    <property type="match status" value="1"/>
</dbReference>
<evidence type="ECO:0000259" key="1">
    <source>
        <dbReference type="PROSITE" id="PS51186"/>
    </source>
</evidence>
<evidence type="ECO:0000313" key="3">
    <source>
        <dbReference type="Proteomes" id="UP000036458"/>
    </source>
</evidence>
<dbReference type="PROSITE" id="PS51186">
    <property type="entry name" value="GNAT"/>
    <property type="match status" value="1"/>
</dbReference>
<dbReference type="InterPro" id="IPR016181">
    <property type="entry name" value="Acyl_CoA_acyltransferase"/>
</dbReference>
<dbReference type="EMBL" id="CP010777">
    <property type="protein sequence ID" value="AKQ47433.1"/>
    <property type="molecule type" value="Genomic_DNA"/>
</dbReference>
<keyword evidence="2" id="KW-0808">Transferase</keyword>
<organism evidence="2 3">
    <name type="scientific">Rufibacter radiotolerans</name>
    <dbReference type="NCBI Taxonomy" id="1379910"/>
    <lineage>
        <taxon>Bacteria</taxon>
        <taxon>Pseudomonadati</taxon>
        <taxon>Bacteroidota</taxon>
        <taxon>Cytophagia</taxon>
        <taxon>Cytophagales</taxon>
        <taxon>Hymenobacteraceae</taxon>
        <taxon>Rufibacter</taxon>
    </lineage>
</organism>
<feature type="domain" description="N-acetyltransferase" evidence="1">
    <location>
        <begin position="6"/>
        <end position="152"/>
    </location>
</feature>
<dbReference type="InterPro" id="IPR000182">
    <property type="entry name" value="GNAT_dom"/>
</dbReference>
<dbReference type="KEGG" id="ruf:TH63_02110"/>
<dbReference type="Gene3D" id="3.40.630.30">
    <property type="match status" value="1"/>
</dbReference>
<reference evidence="2 3" key="1">
    <citation type="submission" date="2015-01" db="EMBL/GenBank/DDBJ databases">
        <title>Rufibacter sp./DG31D/ whole genome sequencing.</title>
        <authorList>
            <person name="Kim M.K."/>
            <person name="Srinivasan S."/>
            <person name="Lee J.-J."/>
        </authorList>
    </citation>
    <scope>NUCLEOTIDE SEQUENCE [LARGE SCALE GENOMIC DNA]</scope>
    <source>
        <strain evidence="2 3">DG31D</strain>
    </source>
</reference>
<gene>
    <name evidence="2" type="ORF">TH63_02110</name>
</gene>
<dbReference type="Proteomes" id="UP000036458">
    <property type="component" value="Chromosome"/>
</dbReference>
<accession>A0A0H4VQ44</accession>
<dbReference type="Pfam" id="PF00583">
    <property type="entry name" value="Acetyltransf_1"/>
    <property type="match status" value="1"/>
</dbReference>
<dbReference type="AlphaFoldDB" id="A0A0H4VQ44"/>
<keyword evidence="3" id="KW-1185">Reference proteome</keyword>
<proteinExistence type="predicted"/>
<name>A0A0H4VQ44_9BACT</name>
<evidence type="ECO:0000313" key="2">
    <source>
        <dbReference type="EMBL" id="AKQ47433.1"/>
    </source>
</evidence>
<dbReference type="OrthoDB" id="961272at2"/>
<dbReference type="STRING" id="1379910.TH63_02110"/>
<dbReference type="SUPFAM" id="SSF55729">
    <property type="entry name" value="Acyl-CoA N-acyltransferases (Nat)"/>
    <property type="match status" value="1"/>
</dbReference>
<protein>
    <submittedName>
        <fullName evidence="2">GNAT family acetyltransferase</fullName>
    </submittedName>
</protein>